<proteinExistence type="predicted"/>
<dbReference type="InterPro" id="IPR029063">
    <property type="entry name" value="SAM-dependent_MTases_sf"/>
</dbReference>
<evidence type="ECO:0000256" key="7">
    <source>
        <dbReference type="ARBA" id="ARBA00047841"/>
    </source>
</evidence>
<dbReference type="GO" id="GO:0000234">
    <property type="term" value="F:phosphoethanolamine N-methyltransferase activity"/>
    <property type="evidence" value="ECO:0007669"/>
    <property type="project" value="UniProtKB-EC"/>
</dbReference>
<dbReference type="PANTHER" id="PTHR44307">
    <property type="entry name" value="PHOSPHOETHANOLAMINE METHYLTRANSFERASE"/>
    <property type="match status" value="1"/>
</dbReference>
<dbReference type="EC" id="2.1.1.103" evidence="5"/>
<gene>
    <name evidence="10 12 13" type="ORF">SRAE_0000026200</name>
</gene>
<dbReference type="SUPFAM" id="SSF53335">
    <property type="entry name" value="S-adenosyl-L-methionine-dependent methyltransferases"/>
    <property type="match status" value="2"/>
</dbReference>
<evidence type="ECO:0000259" key="8">
    <source>
        <dbReference type="Pfam" id="PF08241"/>
    </source>
</evidence>
<dbReference type="CTD" id="36373501"/>
<reference evidence="10" key="1">
    <citation type="submission" date="2014-09" db="EMBL/GenBank/DDBJ databases">
        <authorList>
            <person name="Aslett A.Martin."/>
        </authorList>
    </citation>
    <scope>NUCLEOTIDE SEQUENCE</scope>
    <source>
        <strain evidence="10">ED321 Heterogonic</strain>
    </source>
</reference>
<keyword evidence="3" id="KW-0489">Methyltransferase</keyword>
<dbReference type="WBParaSite" id="SRAE_0000026200.1">
    <property type="protein sequence ID" value="SRAE_0000026200.1"/>
    <property type="gene ID" value="WBGene00256003"/>
</dbReference>
<name>A0A090MSA5_STRRB</name>
<dbReference type="WormBase" id="SRAE_0000026200">
    <property type="protein sequence ID" value="SRP00442"/>
    <property type="gene ID" value="WBGene00256003"/>
</dbReference>
<dbReference type="RefSeq" id="XP_024500342.1">
    <property type="nucleotide sequence ID" value="XM_024646128.1"/>
</dbReference>
<evidence type="ECO:0000256" key="5">
    <source>
        <dbReference type="ARBA" id="ARBA00035674"/>
    </source>
</evidence>
<reference evidence="11" key="2">
    <citation type="submission" date="2014-09" db="EMBL/GenBank/DDBJ databases">
        <authorList>
            <person name="Martin A.A."/>
        </authorList>
    </citation>
    <scope>NUCLEOTIDE SEQUENCE</scope>
    <source>
        <strain evidence="11">ED321</strain>
    </source>
</reference>
<accession>A0A090MSA5</accession>
<protein>
    <recommendedName>
        <fullName evidence="5">phosphoethanolamine N-methyltransferase</fullName>
        <ecNumber evidence="5">2.1.1.103</ecNumber>
    </recommendedName>
</protein>
<evidence type="ECO:0000313" key="13">
    <source>
        <dbReference type="WormBase" id="SRAE_0000026200"/>
    </source>
</evidence>
<dbReference type="InterPro" id="IPR013216">
    <property type="entry name" value="Methyltransf_11"/>
</dbReference>
<keyword evidence="11" id="KW-1185">Reference proteome</keyword>
<dbReference type="InterPro" id="IPR040516">
    <property type="entry name" value="PMT2_N"/>
</dbReference>
<evidence type="ECO:0000256" key="4">
    <source>
        <dbReference type="ARBA" id="ARBA00022679"/>
    </source>
</evidence>
<dbReference type="GO" id="GO:0032259">
    <property type="term" value="P:methylation"/>
    <property type="evidence" value="ECO:0007669"/>
    <property type="project" value="UniProtKB-KW"/>
</dbReference>
<feature type="domain" description="Phosphoethanolamine N-methyltransferase 2 N-terminal" evidence="9">
    <location>
        <begin position="55"/>
        <end position="170"/>
    </location>
</feature>
<organism evidence="10">
    <name type="scientific">Strongyloides ratti</name>
    <name type="common">Parasitic roundworm</name>
    <dbReference type="NCBI Taxonomy" id="34506"/>
    <lineage>
        <taxon>Eukaryota</taxon>
        <taxon>Metazoa</taxon>
        <taxon>Ecdysozoa</taxon>
        <taxon>Nematoda</taxon>
        <taxon>Chromadorea</taxon>
        <taxon>Rhabditida</taxon>
        <taxon>Tylenchina</taxon>
        <taxon>Panagrolaimomorpha</taxon>
        <taxon>Strongyloidoidea</taxon>
        <taxon>Strongyloididae</taxon>
        <taxon>Strongyloides</taxon>
    </lineage>
</organism>
<comment type="pathway">
    <text evidence="2">Lipid metabolism.</text>
</comment>
<comment type="pathway">
    <text evidence="1">Phospholipid metabolism; phosphatidylcholine biosynthesis.</text>
</comment>
<evidence type="ECO:0000256" key="1">
    <source>
        <dbReference type="ARBA" id="ARBA00004969"/>
    </source>
</evidence>
<evidence type="ECO:0000256" key="6">
    <source>
        <dbReference type="ARBA" id="ARBA00047619"/>
    </source>
</evidence>
<dbReference type="Gene3D" id="3.40.50.150">
    <property type="entry name" value="Vaccinia Virus protein VP39"/>
    <property type="match status" value="1"/>
</dbReference>
<comment type="catalytic activity">
    <reaction evidence="7">
        <text>N-methylethanolamine phosphate + S-adenosyl-L-methionine = N,N-dimethylethanolamine phosphate + S-adenosyl-L-homocysteine + H(+)</text>
        <dbReference type="Rhea" id="RHEA:25321"/>
        <dbReference type="ChEBI" id="CHEBI:15378"/>
        <dbReference type="ChEBI" id="CHEBI:57781"/>
        <dbReference type="ChEBI" id="CHEBI:57856"/>
        <dbReference type="ChEBI" id="CHEBI:58641"/>
        <dbReference type="ChEBI" id="CHEBI:59789"/>
        <dbReference type="EC" id="2.1.1.103"/>
    </reaction>
    <physiologicalReaction direction="left-to-right" evidence="7">
        <dbReference type="Rhea" id="RHEA:25322"/>
    </physiologicalReaction>
</comment>
<feature type="domain" description="Methyltransferase type 11" evidence="8">
    <location>
        <begin position="269"/>
        <end position="327"/>
    </location>
</feature>
<dbReference type="PANTHER" id="PTHR44307:SF2">
    <property type="entry name" value="PHOSPHOETHANOLAMINE METHYLTRANSFERASE ISOFORM X1"/>
    <property type="match status" value="1"/>
</dbReference>
<evidence type="ECO:0000313" key="11">
    <source>
        <dbReference type="Proteomes" id="UP000035682"/>
    </source>
</evidence>
<evidence type="ECO:0000313" key="12">
    <source>
        <dbReference type="WBParaSite" id="SRAE_0000026200.1"/>
    </source>
</evidence>
<reference evidence="12" key="3">
    <citation type="submission" date="2020-12" db="UniProtKB">
        <authorList>
            <consortium name="WormBaseParasite"/>
        </authorList>
    </citation>
    <scope>IDENTIFICATION</scope>
</reference>
<dbReference type="Pfam" id="PF17987">
    <property type="entry name" value="PMT2_N"/>
    <property type="match status" value="1"/>
</dbReference>
<evidence type="ECO:0000313" key="10">
    <source>
        <dbReference type="EMBL" id="CEF61133.1"/>
    </source>
</evidence>
<comment type="catalytic activity">
    <reaction evidence="6">
        <text>N,N-dimethylethanolamine phosphate + S-adenosyl-L-methionine = phosphocholine + S-adenosyl-L-homocysteine + H(+)</text>
        <dbReference type="Rhea" id="RHEA:25325"/>
        <dbReference type="ChEBI" id="CHEBI:15378"/>
        <dbReference type="ChEBI" id="CHEBI:57856"/>
        <dbReference type="ChEBI" id="CHEBI:58641"/>
        <dbReference type="ChEBI" id="CHEBI:59789"/>
        <dbReference type="ChEBI" id="CHEBI:295975"/>
        <dbReference type="EC" id="2.1.1.103"/>
    </reaction>
    <physiologicalReaction direction="left-to-right" evidence="6">
        <dbReference type="Rhea" id="RHEA:25326"/>
    </physiologicalReaction>
</comment>
<dbReference type="Proteomes" id="UP000035682">
    <property type="component" value="Unplaced"/>
</dbReference>
<dbReference type="AlphaFoldDB" id="A0A090MSA5"/>
<dbReference type="GeneID" id="36373501"/>
<sequence length="421" mass="50136">MSSIKHELVLSALKVIRPTKYLKSLVVSAICLGEGKSIENIYVEELTKQYGKDVAKNSEIEYTRDINSLFNKKYSDKDLIILCDIITNNYSNEKNFNCEELFDATISCLKENGYIIIKENLRRHEGPLLTRINKFLQESYLIKFYEMNQIKYSIYMEGNFLDIYWILRREDKTFTDKKKFHFFNFIEEYSLLKADVKTFAGKEFFHFIDYNEKEHWNLLDRFEKLKSGSLMLQIGFTYLHLQTVVRYNNILFLMSPYTETIIDNLLYNQRAKDNRIFYMLANFHLCIFPSNYYDIIFVPNFLHYNEDYERFFKNSYNCLKSGGEILITTLVIGPGSQNQEFDGIVKFHKLYLKSKKEIITFMEKNGFSDIENEQMTNILLIKIKKILENEPSTFTNKKATFLNTYIHSKNLEFILFYENIK</sequence>
<evidence type="ECO:0000256" key="2">
    <source>
        <dbReference type="ARBA" id="ARBA00005189"/>
    </source>
</evidence>
<dbReference type="Pfam" id="PF08241">
    <property type="entry name" value="Methyltransf_11"/>
    <property type="match status" value="1"/>
</dbReference>
<keyword evidence="4" id="KW-0808">Transferase</keyword>
<dbReference type="EMBL" id="LN609405">
    <property type="protein sequence ID" value="CEF61133.1"/>
    <property type="molecule type" value="Genomic_DNA"/>
</dbReference>
<evidence type="ECO:0000259" key="9">
    <source>
        <dbReference type="Pfam" id="PF17987"/>
    </source>
</evidence>
<evidence type="ECO:0000256" key="3">
    <source>
        <dbReference type="ARBA" id="ARBA00022603"/>
    </source>
</evidence>